<dbReference type="AlphaFoldDB" id="A0A8S4RDA3"/>
<dbReference type="OrthoDB" id="7480422at2759"/>
<evidence type="ECO:0000313" key="2">
    <source>
        <dbReference type="EMBL" id="CAH2235287.1"/>
    </source>
</evidence>
<evidence type="ECO:0000313" key="3">
    <source>
        <dbReference type="Proteomes" id="UP000838756"/>
    </source>
</evidence>
<feature type="region of interest" description="Disordered" evidence="1">
    <location>
        <begin position="87"/>
        <end position="108"/>
    </location>
</feature>
<accession>A0A8S4RDA3</accession>
<name>A0A8S4RDA3_9NEOP</name>
<evidence type="ECO:0000256" key="1">
    <source>
        <dbReference type="SAM" id="MobiDB-lite"/>
    </source>
</evidence>
<dbReference type="EMBL" id="CAKXAJ010025120">
    <property type="protein sequence ID" value="CAH2235287.1"/>
    <property type="molecule type" value="Genomic_DNA"/>
</dbReference>
<organism evidence="2 3">
    <name type="scientific">Pararge aegeria aegeria</name>
    <dbReference type="NCBI Taxonomy" id="348720"/>
    <lineage>
        <taxon>Eukaryota</taxon>
        <taxon>Metazoa</taxon>
        <taxon>Ecdysozoa</taxon>
        <taxon>Arthropoda</taxon>
        <taxon>Hexapoda</taxon>
        <taxon>Insecta</taxon>
        <taxon>Pterygota</taxon>
        <taxon>Neoptera</taxon>
        <taxon>Endopterygota</taxon>
        <taxon>Lepidoptera</taxon>
        <taxon>Glossata</taxon>
        <taxon>Ditrysia</taxon>
        <taxon>Papilionoidea</taxon>
        <taxon>Nymphalidae</taxon>
        <taxon>Satyrinae</taxon>
        <taxon>Satyrini</taxon>
        <taxon>Parargina</taxon>
        <taxon>Pararge</taxon>
    </lineage>
</organism>
<reference evidence="2" key="1">
    <citation type="submission" date="2022-03" db="EMBL/GenBank/DDBJ databases">
        <authorList>
            <person name="Lindestad O."/>
        </authorList>
    </citation>
    <scope>NUCLEOTIDE SEQUENCE</scope>
</reference>
<proteinExistence type="predicted"/>
<protein>
    <submittedName>
        <fullName evidence="2">Jg8273 protein</fullName>
    </submittedName>
</protein>
<keyword evidence="3" id="KW-1185">Reference proteome</keyword>
<gene>
    <name evidence="2" type="primary">jg8273</name>
    <name evidence="2" type="ORF">PAEG_LOCUS12955</name>
</gene>
<dbReference type="Proteomes" id="UP000838756">
    <property type="component" value="Unassembled WGS sequence"/>
</dbReference>
<sequence length="170" mass="19153">MEYCRHLWGGSAKYKLEALDSVDHHARRIIGDKSITQAKLHSLQHRRNVTCLSVFYRIYFRCKGLITKSDQGVGIATVPANAALVDPNQVNRRHQSSRGEPLETSGPESCSLERLCLTFFQLCESNSQPWTQSSRRSRVAAHCAHRRQVGAPGKSSNVLLTHIHSYIKNN</sequence>
<comment type="caution">
    <text evidence="2">The sequence shown here is derived from an EMBL/GenBank/DDBJ whole genome shotgun (WGS) entry which is preliminary data.</text>
</comment>